<evidence type="ECO:0000259" key="3">
    <source>
        <dbReference type="SMART" id="SM00787"/>
    </source>
</evidence>
<dbReference type="PANTHER" id="PTHR28260">
    <property type="entry name" value="SPINDLE POLE BODY COMPONENT SPC105"/>
    <property type="match status" value="1"/>
</dbReference>
<dbReference type="SMART" id="SM00787">
    <property type="entry name" value="Spc7"/>
    <property type="match status" value="1"/>
</dbReference>
<dbReference type="GO" id="GO:0000776">
    <property type="term" value="C:kinetochore"/>
    <property type="evidence" value="ECO:0007669"/>
    <property type="project" value="TreeGrafter"/>
</dbReference>
<feature type="domain" description="Spc7 kinetochore protein" evidence="3">
    <location>
        <begin position="1"/>
        <end position="286"/>
    </location>
</feature>
<reference evidence="4 5" key="1">
    <citation type="journal article" date="2015" name="Fungal Genet. Biol.">
        <title>Evolution of novel wood decay mechanisms in Agaricales revealed by the genome sequences of Fistulina hepatica and Cylindrobasidium torrendii.</title>
        <authorList>
            <person name="Floudas D."/>
            <person name="Held B.W."/>
            <person name="Riley R."/>
            <person name="Nagy L.G."/>
            <person name="Koehler G."/>
            <person name="Ransdell A.S."/>
            <person name="Younus H."/>
            <person name="Chow J."/>
            <person name="Chiniquy J."/>
            <person name="Lipzen A."/>
            <person name="Tritt A."/>
            <person name="Sun H."/>
            <person name="Haridas S."/>
            <person name="LaButti K."/>
            <person name="Ohm R.A."/>
            <person name="Kues U."/>
            <person name="Blanchette R.A."/>
            <person name="Grigoriev I.V."/>
            <person name="Minto R.E."/>
            <person name="Hibbett D.S."/>
        </authorList>
    </citation>
    <scope>NUCLEOTIDE SEQUENCE [LARGE SCALE GENOMIC DNA]</scope>
    <source>
        <strain evidence="4 5">ATCC 64428</strain>
    </source>
</reference>
<feature type="region of interest" description="Disordered" evidence="2">
    <location>
        <begin position="1"/>
        <end position="20"/>
    </location>
</feature>
<dbReference type="OrthoDB" id="5592879at2759"/>
<dbReference type="InterPro" id="IPR013253">
    <property type="entry name" value="Spc7_domain"/>
</dbReference>
<feature type="coiled-coil region" evidence="1">
    <location>
        <begin position="115"/>
        <end position="260"/>
    </location>
</feature>
<dbReference type="EMBL" id="KN882048">
    <property type="protein sequence ID" value="KIY45496.1"/>
    <property type="molecule type" value="Genomic_DNA"/>
</dbReference>
<dbReference type="PANTHER" id="PTHR28260:SF1">
    <property type="entry name" value="SPINDLE POLE BODY COMPONENT SPC105"/>
    <property type="match status" value="1"/>
</dbReference>
<evidence type="ECO:0000256" key="2">
    <source>
        <dbReference type="SAM" id="MobiDB-lite"/>
    </source>
</evidence>
<dbReference type="GO" id="GO:0007094">
    <property type="term" value="P:mitotic spindle assembly checkpoint signaling"/>
    <property type="evidence" value="ECO:0007669"/>
    <property type="project" value="TreeGrafter"/>
</dbReference>
<organism evidence="4 5">
    <name type="scientific">Fistulina hepatica ATCC 64428</name>
    <dbReference type="NCBI Taxonomy" id="1128425"/>
    <lineage>
        <taxon>Eukaryota</taxon>
        <taxon>Fungi</taxon>
        <taxon>Dikarya</taxon>
        <taxon>Basidiomycota</taxon>
        <taxon>Agaricomycotina</taxon>
        <taxon>Agaricomycetes</taxon>
        <taxon>Agaricomycetidae</taxon>
        <taxon>Agaricales</taxon>
        <taxon>Fistulinaceae</taxon>
        <taxon>Fistulina</taxon>
    </lineage>
</organism>
<keyword evidence="5" id="KW-1185">Reference proteome</keyword>
<proteinExistence type="predicted"/>
<dbReference type="Proteomes" id="UP000054144">
    <property type="component" value="Unassembled WGS sequence"/>
</dbReference>
<dbReference type="GO" id="GO:1990758">
    <property type="term" value="P:mitotic sister chromatid biorientation"/>
    <property type="evidence" value="ECO:0007669"/>
    <property type="project" value="TreeGrafter"/>
</dbReference>
<evidence type="ECO:0000313" key="5">
    <source>
        <dbReference type="Proteomes" id="UP000054144"/>
    </source>
</evidence>
<dbReference type="GO" id="GO:0034501">
    <property type="term" value="P:protein localization to kinetochore"/>
    <property type="evidence" value="ECO:0007669"/>
    <property type="project" value="TreeGrafter"/>
</dbReference>
<dbReference type="InterPro" id="IPR040850">
    <property type="entry name" value="Knl1_RWD_C"/>
</dbReference>
<dbReference type="AlphaFoldDB" id="A0A0D7A6F7"/>
<dbReference type="Pfam" id="PF08317">
    <property type="entry name" value="Spc7"/>
    <property type="match status" value="1"/>
</dbReference>
<dbReference type="Pfam" id="PF18210">
    <property type="entry name" value="Knl1_RWD_C"/>
    <property type="match status" value="1"/>
</dbReference>
<keyword evidence="1" id="KW-0175">Coiled coil</keyword>
<evidence type="ECO:0000313" key="4">
    <source>
        <dbReference type="EMBL" id="KIY45496.1"/>
    </source>
</evidence>
<sequence length="465" mass="52457">MTELTAPRRSLHPQARPQARPADKIPLAEIVVALGIDIPQLELYTRVSKDLQNWIAESKRVFREAEGEAEKVTPELFVEYCRAQPEDQAEIKHQLDVTKTNARMQAKSDWYEWKLQWVEGLCATAERELAQLEEDSHTIQEMLALADENGVLEQEYQDLVKTLEAEQAEIAEIEACDQEYLEELKGEVEEQRRFIEDVEREISQVKSEIELKETRLREAEAEKQEIATAILLAKSRAEMHDRSEVELFQLKSELEALQEIHQLAVTKVSPDVFEYVYASQFKVSIPCRQYQPIPAKLDIGILDSFKAKVKDDFPRLTTVFLDVAKATVLAGKPDSVREIFQTLVDFWTGCSQLRGQLSLLSVSYPVQIEPVVLDGAPGFKADAKVLFRSIMAKAHISFTFPCAVISGWPYSIDSIVCDALVGYGPLNGDEIRDVVTKRLSSATATDNYACLLDACIEAQDVFGAQ</sequence>
<accession>A0A0D7A6F7</accession>
<dbReference type="InterPro" id="IPR033338">
    <property type="entry name" value="Spc105/Spc7"/>
</dbReference>
<name>A0A0D7A6F7_9AGAR</name>
<protein>
    <recommendedName>
        <fullName evidence="3">Spc7 kinetochore protein domain-containing protein</fullName>
    </recommendedName>
</protein>
<evidence type="ECO:0000256" key="1">
    <source>
        <dbReference type="SAM" id="Coils"/>
    </source>
</evidence>
<gene>
    <name evidence="4" type="ORF">FISHEDRAFT_49338</name>
</gene>